<dbReference type="Gene3D" id="2.40.50.140">
    <property type="entry name" value="Nucleic acid-binding proteins"/>
    <property type="match status" value="1"/>
</dbReference>
<dbReference type="InterPro" id="IPR001357">
    <property type="entry name" value="BRCT_dom"/>
</dbReference>
<accession>A0A7S3UBZ3</accession>
<evidence type="ECO:0000256" key="9">
    <source>
        <dbReference type="ARBA" id="ARBA00023027"/>
    </source>
</evidence>
<sequence length="735" mass="81914">MDRWTRAPRNPPMRPLGRMYGITWTRRGVPRVPWVRAGGLGGGTDGVSQTWDGWLERRREEYYLEGRSKVSDDAYDAVEQKRREAKDPNTWMERVGATPPEDGKDGNRKRVSHWPPMLSLTAVRTHGELMEWKGRLASIDPRTDQEWMVEPKVDGVALRLLYNQGKLMEAATRGDGTTGEDVTKSVRKRMQVPWQLRNNGAQKEQARAVDVRGEAFLTKEDFVTINEKRAQRKQPPFAHARNAISGALRRLDDDVELQTTQADEEGKMHKADEDFVDENGQPLLRFSAYALYLDGSHGAPTQAEMLHALHELGFYVSPGMVCCTSFEEAIEAAKEWMARRESIAFDVDGVVIKLNDLEAAGKLGNTTTAPRASVAWKFAARETVTTLLDVCFTVGRTGRVVPNAVLEPVELAGACIKHATLHNFKKLEDLDARVGDQVVVKRAGDVIPQVVQVLHELRTGEEIVVTAPNSCPSCGEKLVRLDGEELHRCINNQCTAQQQRRLEHFVDSCVDGVGKGVIQDLLREGLVKDVADLYTLEAQQLEMLPGYGPRSVGLILRALEESKKPELSIFLTALGIRYIGGQVSRLLASRFSTVEALQAASVAELSTVHGVGHVTAESLREWFQSSANQALLEKLLSVGFLPCRIAKEDTVDEQRQHFSFQGLSVVLTGTLQSFTRDQAKKLIELRGGVTRLAVSRETDLVVAGKNPGMKLENAKRFNLRVLSEEEFLKLVQDRQ</sequence>
<dbReference type="InterPro" id="IPR004150">
    <property type="entry name" value="NAD_DNA_ligase_OB"/>
</dbReference>
<dbReference type="GO" id="GO:0046872">
    <property type="term" value="F:metal ion binding"/>
    <property type="evidence" value="ECO:0007669"/>
    <property type="project" value="UniProtKB-KW"/>
</dbReference>
<keyword evidence="6" id="KW-0227">DNA damage</keyword>
<dbReference type="InterPro" id="IPR013839">
    <property type="entry name" value="DNAligase_adenylation"/>
</dbReference>
<evidence type="ECO:0000256" key="1">
    <source>
        <dbReference type="ARBA" id="ARBA00001946"/>
    </source>
</evidence>
<evidence type="ECO:0000256" key="6">
    <source>
        <dbReference type="ARBA" id="ARBA00022763"/>
    </source>
</evidence>
<gene>
    <name evidence="14" type="ORF">PSAL00342_LOCUS3479</name>
</gene>
<dbReference type="Pfam" id="PF12826">
    <property type="entry name" value="HHH_2"/>
    <property type="match status" value="1"/>
</dbReference>
<dbReference type="EC" id="6.5.1.2" evidence="2"/>
<evidence type="ECO:0000256" key="4">
    <source>
        <dbReference type="ARBA" id="ARBA00022705"/>
    </source>
</evidence>
<dbReference type="InterPro" id="IPR013840">
    <property type="entry name" value="DNAligase_N"/>
</dbReference>
<dbReference type="InterPro" id="IPR012340">
    <property type="entry name" value="NA-bd_OB-fold"/>
</dbReference>
<dbReference type="InterPro" id="IPR010994">
    <property type="entry name" value="RuvA_2-like"/>
</dbReference>
<dbReference type="InterPro" id="IPR004149">
    <property type="entry name" value="Znf_DNAligase_C4"/>
</dbReference>
<comment type="catalytic activity">
    <reaction evidence="11">
        <text>NAD(+) + (deoxyribonucleotide)n-3'-hydroxyl + 5'-phospho-(deoxyribonucleotide)m = (deoxyribonucleotide)n+m + AMP + beta-nicotinamide D-nucleotide.</text>
        <dbReference type="EC" id="6.5.1.2"/>
    </reaction>
</comment>
<dbReference type="InterPro" id="IPR041663">
    <property type="entry name" value="DisA/LigA_HHH"/>
</dbReference>
<evidence type="ECO:0000256" key="2">
    <source>
        <dbReference type="ARBA" id="ARBA00012722"/>
    </source>
</evidence>
<evidence type="ECO:0000256" key="11">
    <source>
        <dbReference type="ARBA" id="ARBA00034005"/>
    </source>
</evidence>
<keyword evidence="7" id="KW-0862">Zinc</keyword>
<reference evidence="14" key="1">
    <citation type="submission" date="2021-01" db="EMBL/GenBank/DDBJ databases">
        <authorList>
            <person name="Corre E."/>
            <person name="Pelletier E."/>
            <person name="Niang G."/>
            <person name="Scheremetjew M."/>
            <person name="Finn R."/>
            <person name="Kale V."/>
            <person name="Holt S."/>
            <person name="Cochrane G."/>
            <person name="Meng A."/>
            <person name="Brown T."/>
            <person name="Cohen L."/>
        </authorList>
    </citation>
    <scope>NUCLEOTIDE SEQUENCE</scope>
    <source>
        <strain evidence="14">CCMP1897</strain>
    </source>
</reference>
<evidence type="ECO:0000256" key="10">
    <source>
        <dbReference type="ARBA" id="ARBA00023204"/>
    </source>
</evidence>
<keyword evidence="4" id="KW-0235">DNA replication</keyword>
<proteinExistence type="inferred from homology"/>
<dbReference type="SUPFAM" id="SSF56091">
    <property type="entry name" value="DNA ligase/mRNA capping enzyme, catalytic domain"/>
    <property type="match status" value="1"/>
</dbReference>
<keyword evidence="5" id="KW-0479">Metal-binding</keyword>
<dbReference type="GO" id="GO:0006260">
    <property type="term" value="P:DNA replication"/>
    <property type="evidence" value="ECO:0007669"/>
    <property type="project" value="UniProtKB-KW"/>
</dbReference>
<name>A0A7S3UBZ3_9CHLO</name>
<keyword evidence="3" id="KW-0436">Ligase</keyword>
<dbReference type="Pfam" id="PF00533">
    <property type="entry name" value="BRCT"/>
    <property type="match status" value="1"/>
</dbReference>
<dbReference type="Gene3D" id="1.10.150.20">
    <property type="entry name" value="5' to 3' exonuclease, C-terminal subdomain"/>
    <property type="match status" value="2"/>
</dbReference>
<dbReference type="SUPFAM" id="SSF50249">
    <property type="entry name" value="Nucleic acid-binding proteins"/>
    <property type="match status" value="1"/>
</dbReference>
<keyword evidence="10" id="KW-0234">DNA repair</keyword>
<evidence type="ECO:0000313" key="14">
    <source>
        <dbReference type="EMBL" id="CAE0609660.1"/>
    </source>
</evidence>
<dbReference type="Gene3D" id="3.30.470.30">
    <property type="entry name" value="DNA ligase/mRNA capping enzyme"/>
    <property type="match status" value="1"/>
</dbReference>
<dbReference type="PROSITE" id="PS01055">
    <property type="entry name" value="DNA_LIGASE_N1"/>
    <property type="match status" value="1"/>
</dbReference>
<evidence type="ECO:0000256" key="3">
    <source>
        <dbReference type="ARBA" id="ARBA00022598"/>
    </source>
</evidence>
<keyword evidence="9" id="KW-0520">NAD</keyword>
<feature type="domain" description="BRCT" evidence="13">
    <location>
        <begin position="655"/>
        <end position="735"/>
    </location>
</feature>
<dbReference type="InterPro" id="IPR018239">
    <property type="entry name" value="DNA_ligase_AS"/>
</dbReference>
<dbReference type="PIRSF" id="PIRSF001604">
    <property type="entry name" value="LigA"/>
    <property type="match status" value="1"/>
</dbReference>
<protein>
    <recommendedName>
        <fullName evidence="2">DNA ligase (NAD(+))</fullName>
        <ecNumber evidence="2">6.5.1.2</ecNumber>
    </recommendedName>
</protein>
<dbReference type="GO" id="GO:0006281">
    <property type="term" value="P:DNA repair"/>
    <property type="evidence" value="ECO:0007669"/>
    <property type="project" value="UniProtKB-KW"/>
</dbReference>
<dbReference type="Pfam" id="PF03119">
    <property type="entry name" value="DNA_ligase_ZBD"/>
    <property type="match status" value="1"/>
</dbReference>
<dbReference type="InterPro" id="IPR036420">
    <property type="entry name" value="BRCT_dom_sf"/>
</dbReference>
<dbReference type="Pfam" id="PF14520">
    <property type="entry name" value="HHH_5"/>
    <property type="match status" value="1"/>
</dbReference>
<dbReference type="HAMAP" id="MF_01588">
    <property type="entry name" value="DNA_ligase_A"/>
    <property type="match status" value="1"/>
</dbReference>
<dbReference type="AlphaFoldDB" id="A0A7S3UBZ3"/>
<dbReference type="SMART" id="SM00532">
    <property type="entry name" value="LIGANc"/>
    <property type="match status" value="1"/>
</dbReference>
<dbReference type="PROSITE" id="PS50172">
    <property type="entry name" value="BRCT"/>
    <property type="match status" value="1"/>
</dbReference>
<organism evidence="14">
    <name type="scientific">Picocystis salinarum</name>
    <dbReference type="NCBI Taxonomy" id="88271"/>
    <lineage>
        <taxon>Eukaryota</taxon>
        <taxon>Viridiplantae</taxon>
        <taxon>Chlorophyta</taxon>
        <taxon>Picocystophyceae</taxon>
        <taxon>Picocystales</taxon>
        <taxon>Picocystaceae</taxon>
        <taxon>Picocystis</taxon>
    </lineage>
</organism>
<dbReference type="Pfam" id="PF03120">
    <property type="entry name" value="OB_DNA_ligase"/>
    <property type="match status" value="1"/>
</dbReference>
<evidence type="ECO:0000256" key="12">
    <source>
        <dbReference type="SAM" id="MobiDB-lite"/>
    </source>
</evidence>
<dbReference type="CDD" id="cd17748">
    <property type="entry name" value="BRCT_DNA_ligase_like"/>
    <property type="match status" value="1"/>
</dbReference>
<feature type="region of interest" description="Disordered" evidence="12">
    <location>
        <begin position="79"/>
        <end position="112"/>
    </location>
</feature>
<dbReference type="Gene3D" id="6.20.10.30">
    <property type="match status" value="1"/>
</dbReference>
<dbReference type="Pfam" id="PF01653">
    <property type="entry name" value="DNA_ligase_aden"/>
    <property type="match status" value="2"/>
</dbReference>
<dbReference type="InterPro" id="IPR001679">
    <property type="entry name" value="DNA_ligase"/>
</dbReference>
<dbReference type="EMBL" id="HBIS01003838">
    <property type="protein sequence ID" value="CAE0609660.1"/>
    <property type="molecule type" value="Transcribed_RNA"/>
</dbReference>
<dbReference type="GO" id="GO:0003911">
    <property type="term" value="F:DNA ligase (NAD+) activity"/>
    <property type="evidence" value="ECO:0007669"/>
    <property type="project" value="UniProtKB-EC"/>
</dbReference>
<dbReference type="SMART" id="SM00292">
    <property type="entry name" value="BRCT"/>
    <property type="match status" value="1"/>
</dbReference>
<dbReference type="Gene3D" id="3.40.50.10190">
    <property type="entry name" value="BRCT domain"/>
    <property type="match status" value="1"/>
</dbReference>
<dbReference type="NCBIfam" id="NF005932">
    <property type="entry name" value="PRK07956.1"/>
    <property type="match status" value="1"/>
</dbReference>
<dbReference type="SUPFAM" id="SSF47781">
    <property type="entry name" value="RuvA domain 2-like"/>
    <property type="match status" value="1"/>
</dbReference>
<comment type="cofactor">
    <cofactor evidence="1">
        <name>Mg(2+)</name>
        <dbReference type="ChEBI" id="CHEBI:18420"/>
    </cofactor>
</comment>
<dbReference type="SUPFAM" id="SSF52113">
    <property type="entry name" value="BRCT domain"/>
    <property type="match status" value="1"/>
</dbReference>
<evidence type="ECO:0000256" key="8">
    <source>
        <dbReference type="ARBA" id="ARBA00022842"/>
    </source>
</evidence>
<evidence type="ECO:0000259" key="13">
    <source>
        <dbReference type="PROSITE" id="PS50172"/>
    </source>
</evidence>
<evidence type="ECO:0000256" key="7">
    <source>
        <dbReference type="ARBA" id="ARBA00022833"/>
    </source>
</evidence>
<keyword evidence="8" id="KW-0460">Magnesium</keyword>
<evidence type="ECO:0000256" key="5">
    <source>
        <dbReference type="ARBA" id="ARBA00022723"/>
    </source>
</evidence>